<dbReference type="PANTHER" id="PTHR31485:SF7">
    <property type="entry name" value="PEPTIDYL SERINE ALPHA-GALACTOSYLTRANSFERASE"/>
    <property type="match status" value="1"/>
</dbReference>
<evidence type="ECO:0000313" key="1">
    <source>
        <dbReference type="EMBL" id="MFC1852296.1"/>
    </source>
</evidence>
<proteinExistence type="predicted"/>
<evidence type="ECO:0000313" key="2">
    <source>
        <dbReference type="Proteomes" id="UP001594351"/>
    </source>
</evidence>
<dbReference type="InterPro" id="IPR044845">
    <property type="entry name" value="HPAT/SRGT1-like"/>
</dbReference>
<protein>
    <recommendedName>
        <fullName evidence="3">Nucleotide-diphospho-sugar transferase domain-containing protein</fullName>
    </recommendedName>
</protein>
<organism evidence="1 2">
    <name type="scientific">candidate division CSSED10-310 bacterium</name>
    <dbReference type="NCBI Taxonomy" id="2855610"/>
    <lineage>
        <taxon>Bacteria</taxon>
        <taxon>Bacteria division CSSED10-310</taxon>
    </lineage>
</organism>
<keyword evidence="2" id="KW-1185">Reference proteome</keyword>
<sequence>MKSDKYIIYSISNSPFQEWQADLLDYSFEKVKQPGRLIRLCSEDGKYPKRKTPLSKAGLTICTPDFSKFTSKIQWPVMNKAGSLQYLFKKYIFHDEDTLIFLDPDMIFIKIWDPEVKMGCAFGQKWKGYSPNYCQKTSVQPELCPANDDECLMYPFAIKAGDMKNLVEDIEYFARKGYLKCNDWMADMSAFVTAMVKGKIRMETKENIGLCNNWNNNDDEAAPIMHYCRPIKDRSGKIIWGKWRYQPWKLPPDLSQTTNKVDREVLRMLQKFILSKKQGPATHNTSFNKMV</sequence>
<gene>
    <name evidence="1" type="ORF">ACFL27_19030</name>
</gene>
<reference evidence="1 2" key="1">
    <citation type="submission" date="2024-09" db="EMBL/GenBank/DDBJ databases">
        <title>Laminarin stimulates single cell rates of sulfate reduction while oxygen inhibits transcriptomic activity in coastal marine sediment.</title>
        <authorList>
            <person name="Lindsay M."/>
            <person name="Orcutt B."/>
            <person name="Emerson D."/>
            <person name="Stepanauskas R."/>
            <person name="D'Angelo T."/>
        </authorList>
    </citation>
    <scope>NUCLEOTIDE SEQUENCE [LARGE SCALE GENOMIC DNA]</scope>
    <source>
        <strain evidence="1">SAG AM-311-K15</strain>
    </source>
</reference>
<comment type="caution">
    <text evidence="1">The sequence shown here is derived from an EMBL/GenBank/DDBJ whole genome shotgun (WGS) entry which is preliminary data.</text>
</comment>
<evidence type="ECO:0008006" key="3">
    <source>
        <dbReference type="Google" id="ProtNLM"/>
    </source>
</evidence>
<dbReference type="PANTHER" id="PTHR31485">
    <property type="entry name" value="PEPTIDYL SERINE ALPHA-GALACTOSYLTRANSFERASE"/>
    <property type="match status" value="1"/>
</dbReference>
<dbReference type="EMBL" id="JBHPBY010000294">
    <property type="protein sequence ID" value="MFC1852296.1"/>
    <property type="molecule type" value="Genomic_DNA"/>
</dbReference>
<accession>A0ABV6Z1G5</accession>
<name>A0ABV6Z1G5_UNCC1</name>
<dbReference type="Proteomes" id="UP001594351">
    <property type="component" value="Unassembled WGS sequence"/>
</dbReference>